<dbReference type="SUPFAM" id="SSF53850">
    <property type="entry name" value="Periplasmic binding protein-like II"/>
    <property type="match status" value="1"/>
</dbReference>
<dbReference type="InterPro" id="IPR058163">
    <property type="entry name" value="LysR-type_TF_proteobact-type"/>
</dbReference>
<dbReference type="PANTHER" id="PTHR30537">
    <property type="entry name" value="HTH-TYPE TRANSCRIPTIONAL REGULATOR"/>
    <property type="match status" value="1"/>
</dbReference>
<comment type="caution">
    <text evidence="7">The sequence shown here is derived from an EMBL/GenBank/DDBJ whole genome shotgun (WGS) entry which is preliminary data.</text>
</comment>
<dbReference type="Gene3D" id="3.40.190.10">
    <property type="entry name" value="Periplasmic binding protein-like II"/>
    <property type="match status" value="2"/>
</dbReference>
<dbReference type="AlphaFoldDB" id="B9Z7X0"/>
<dbReference type="eggNOG" id="COG0583">
    <property type="taxonomic scope" value="Bacteria"/>
</dbReference>
<dbReference type="Gene3D" id="1.10.10.10">
    <property type="entry name" value="Winged helix-like DNA-binding domain superfamily/Winged helix DNA-binding domain"/>
    <property type="match status" value="1"/>
</dbReference>
<protein>
    <submittedName>
        <fullName evidence="7">Transcriptional regulator, LysR family</fullName>
    </submittedName>
</protein>
<dbReference type="FunFam" id="1.10.10.10:FF:000001">
    <property type="entry name" value="LysR family transcriptional regulator"/>
    <property type="match status" value="1"/>
</dbReference>
<comment type="similarity">
    <text evidence="1">Belongs to the LysR transcriptional regulatory family.</text>
</comment>
<sequence>MKRQLPSLNALKIFEAVGRTLSFTQAASALGLTQSALSRQVKTLETALGQKLIDRNQKRIVLTPAGQQLLAAASQAFDTLEKAIGQINEATARQVLHIRCPVFFASQWLIPRLREIEFISGADKIIISSPERPNDRDMPPVSCEVRWGDGSWPGFDGELLRSVRLQAFCAPPVAELFAHSGDTSRLRLLIFQQPNQQIWQHSWNRWLEANPLPGSTERLVCDSPKSTLSAACKGLGLALCDPVMLESELVLGQLVPFNEHQVGCAHSYWIKTPGAGDSPASQRLHQYLTQYFGNAGRRDSGTATGRRHAPGVRPEPGANASAAGR</sequence>
<evidence type="ECO:0000256" key="5">
    <source>
        <dbReference type="SAM" id="MobiDB-lite"/>
    </source>
</evidence>
<keyword evidence="8" id="KW-1185">Reference proteome</keyword>
<evidence type="ECO:0000259" key="6">
    <source>
        <dbReference type="PROSITE" id="PS50931"/>
    </source>
</evidence>
<accession>B9Z7X0</accession>
<dbReference type="GO" id="GO:0043565">
    <property type="term" value="F:sequence-specific DNA binding"/>
    <property type="evidence" value="ECO:0007669"/>
    <property type="project" value="TreeGrafter"/>
</dbReference>
<keyword evidence="4" id="KW-0804">Transcription</keyword>
<feature type="domain" description="HTH lysR-type" evidence="6">
    <location>
        <begin position="6"/>
        <end position="63"/>
    </location>
</feature>
<dbReference type="Proteomes" id="UP000003165">
    <property type="component" value="Unassembled WGS sequence"/>
</dbReference>
<dbReference type="PRINTS" id="PR00039">
    <property type="entry name" value="HTHLYSR"/>
</dbReference>
<dbReference type="PROSITE" id="PS50931">
    <property type="entry name" value="HTH_LYSR"/>
    <property type="match status" value="1"/>
</dbReference>
<dbReference type="Pfam" id="PF00126">
    <property type="entry name" value="HTH_1"/>
    <property type="match status" value="1"/>
</dbReference>
<evidence type="ECO:0000256" key="1">
    <source>
        <dbReference type="ARBA" id="ARBA00009437"/>
    </source>
</evidence>
<keyword evidence="2" id="KW-0805">Transcription regulation</keyword>
<evidence type="ECO:0000256" key="2">
    <source>
        <dbReference type="ARBA" id="ARBA00023015"/>
    </source>
</evidence>
<evidence type="ECO:0000256" key="4">
    <source>
        <dbReference type="ARBA" id="ARBA00023163"/>
    </source>
</evidence>
<dbReference type="SUPFAM" id="SSF46785">
    <property type="entry name" value="Winged helix' DNA-binding domain"/>
    <property type="match status" value="1"/>
</dbReference>
<dbReference type="PANTHER" id="PTHR30537:SF5">
    <property type="entry name" value="HTH-TYPE TRANSCRIPTIONAL ACTIVATOR TTDR-RELATED"/>
    <property type="match status" value="1"/>
</dbReference>
<evidence type="ECO:0000313" key="8">
    <source>
        <dbReference type="Proteomes" id="UP000003165"/>
    </source>
</evidence>
<proteinExistence type="inferred from homology"/>
<dbReference type="RefSeq" id="WP_008955475.1">
    <property type="nucleotide sequence ID" value="NZ_ACIS01000010.1"/>
</dbReference>
<dbReference type="GO" id="GO:0003700">
    <property type="term" value="F:DNA-binding transcription factor activity"/>
    <property type="evidence" value="ECO:0007669"/>
    <property type="project" value="InterPro"/>
</dbReference>
<dbReference type="Pfam" id="PF03466">
    <property type="entry name" value="LysR_substrate"/>
    <property type="match status" value="1"/>
</dbReference>
<dbReference type="InterPro" id="IPR005119">
    <property type="entry name" value="LysR_subst-bd"/>
</dbReference>
<organism evidence="7 8">
    <name type="scientific">Pseudogulbenkiania ferrooxidans 2002</name>
    <dbReference type="NCBI Taxonomy" id="279714"/>
    <lineage>
        <taxon>Bacteria</taxon>
        <taxon>Pseudomonadati</taxon>
        <taxon>Pseudomonadota</taxon>
        <taxon>Betaproteobacteria</taxon>
        <taxon>Neisseriales</taxon>
        <taxon>Chromobacteriaceae</taxon>
        <taxon>Pseudogulbenkiania</taxon>
    </lineage>
</organism>
<reference evidence="7 8" key="1">
    <citation type="submission" date="2009-02" db="EMBL/GenBank/DDBJ databases">
        <title>Sequencing of the draft genome and assembly of Lutiella nitroferrum 2002.</title>
        <authorList>
            <consortium name="US DOE Joint Genome Institute (JGI-PGF)"/>
            <person name="Lucas S."/>
            <person name="Copeland A."/>
            <person name="Lapidus A."/>
            <person name="Glavina del Rio T."/>
            <person name="Tice H."/>
            <person name="Bruce D."/>
            <person name="Goodwin L."/>
            <person name="Pitluck S."/>
            <person name="Larimer F."/>
            <person name="Land M.L."/>
            <person name="Hauser L."/>
            <person name="Coates J.D."/>
        </authorList>
    </citation>
    <scope>NUCLEOTIDE SEQUENCE [LARGE SCALE GENOMIC DNA]</scope>
    <source>
        <strain evidence="7 8">2002</strain>
    </source>
</reference>
<evidence type="ECO:0000313" key="7">
    <source>
        <dbReference type="EMBL" id="EEG07256.1"/>
    </source>
</evidence>
<dbReference type="GO" id="GO:0006351">
    <property type="term" value="P:DNA-templated transcription"/>
    <property type="evidence" value="ECO:0007669"/>
    <property type="project" value="TreeGrafter"/>
</dbReference>
<feature type="region of interest" description="Disordered" evidence="5">
    <location>
        <begin position="295"/>
        <end position="325"/>
    </location>
</feature>
<dbReference type="EMBL" id="ACIS01000010">
    <property type="protein sequence ID" value="EEG07256.1"/>
    <property type="molecule type" value="Genomic_DNA"/>
</dbReference>
<name>B9Z7X0_9NEIS</name>
<dbReference type="InterPro" id="IPR000847">
    <property type="entry name" value="LysR_HTH_N"/>
</dbReference>
<keyword evidence="3" id="KW-0238">DNA-binding</keyword>
<dbReference type="InterPro" id="IPR036390">
    <property type="entry name" value="WH_DNA-bd_sf"/>
</dbReference>
<evidence type="ECO:0000256" key="3">
    <source>
        <dbReference type="ARBA" id="ARBA00023125"/>
    </source>
</evidence>
<dbReference type="InterPro" id="IPR036388">
    <property type="entry name" value="WH-like_DNA-bd_sf"/>
</dbReference>
<gene>
    <name evidence="7" type="ORF">FuraDRAFT_3456</name>
</gene>